<keyword evidence="1" id="KW-0472">Membrane</keyword>
<protein>
    <submittedName>
        <fullName evidence="2">Phosphatidate cytidylyltransferase</fullName>
    </submittedName>
</protein>
<organism evidence="2 3">
    <name type="scientific">Parachitinimonas caeni</name>
    <dbReference type="NCBI Taxonomy" id="3031301"/>
    <lineage>
        <taxon>Bacteria</taxon>
        <taxon>Pseudomonadati</taxon>
        <taxon>Pseudomonadota</taxon>
        <taxon>Betaproteobacteria</taxon>
        <taxon>Neisseriales</taxon>
        <taxon>Chitinibacteraceae</taxon>
        <taxon>Parachitinimonas</taxon>
    </lineage>
</organism>
<dbReference type="RefSeq" id="WP_284099851.1">
    <property type="nucleotide sequence ID" value="NZ_JARRAF010000005.1"/>
</dbReference>
<keyword evidence="2" id="KW-0808">Transferase</keyword>
<dbReference type="GO" id="GO:0016779">
    <property type="term" value="F:nucleotidyltransferase activity"/>
    <property type="evidence" value="ECO:0007669"/>
    <property type="project" value="UniProtKB-KW"/>
</dbReference>
<gene>
    <name evidence="2" type="ORF">PZA18_05750</name>
</gene>
<evidence type="ECO:0000313" key="3">
    <source>
        <dbReference type="Proteomes" id="UP001172778"/>
    </source>
</evidence>
<keyword evidence="1" id="KW-0812">Transmembrane</keyword>
<feature type="transmembrane region" description="Helical" evidence="1">
    <location>
        <begin position="7"/>
        <end position="28"/>
    </location>
</feature>
<accession>A0ABT7DWL5</accession>
<dbReference type="PANTHER" id="PTHR43535:SF1">
    <property type="entry name" value="PHOSPHATIDATE CYTIDYLYLTRANSFERASE"/>
    <property type="match status" value="1"/>
</dbReference>
<feature type="transmembrane region" description="Helical" evidence="1">
    <location>
        <begin position="224"/>
        <end position="242"/>
    </location>
</feature>
<feature type="transmembrane region" description="Helical" evidence="1">
    <location>
        <begin position="183"/>
        <end position="203"/>
    </location>
</feature>
<keyword evidence="1" id="KW-1133">Transmembrane helix</keyword>
<dbReference type="PANTHER" id="PTHR43535">
    <property type="entry name" value="PHOSPHATIDATE CYTIDYLYLTRANSFERASE"/>
    <property type="match status" value="1"/>
</dbReference>
<dbReference type="EMBL" id="JARRAF010000005">
    <property type="protein sequence ID" value="MDK2123550.1"/>
    <property type="molecule type" value="Genomic_DNA"/>
</dbReference>
<keyword evidence="3" id="KW-1185">Reference proteome</keyword>
<evidence type="ECO:0000313" key="2">
    <source>
        <dbReference type="EMBL" id="MDK2123550.1"/>
    </source>
</evidence>
<comment type="caution">
    <text evidence="2">The sequence shown here is derived from an EMBL/GenBank/DDBJ whole genome shotgun (WGS) entry which is preliminary data.</text>
</comment>
<feature type="transmembrane region" description="Helical" evidence="1">
    <location>
        <begin position="50"/>
        <end position="75"/>
    </location>
</feature>
<feature type="transmembrane region" description="Helical" evidence="1">
    <location>
        <begin position="248"/>
        <end position="271"/>
    </location>
</feature>
<feature type="transmembrane region" description="Helical" evidence="1">
    <location>
        <begin position="96"/>
        <end position="115"/>
    </location>
</feature>
<feature type="transmembrane region" description="Helical" evidence="1">
    <location>
        <begin position="121"/>
        <end position="141"/>
    </location>
</feature>
<proteinExistence type="predicted"/>
<reference evidence="2" key="1">
    <citation type="submission" date="2023-03" db="EMBL/GenBank/DDBJ databases">
        <title>Chitinimonas shenzhenensis gen. nov., sp. nov., a novel member of family Burkholderiaceae isolated from activated sludge collected in Shen Zhen, China.</title>
        <authorList>
            <person name="Wang X."/>
        </authorList>
    </citation>
    <scope>NUCLEOTIDE SEQUENCE</scope>
    <source>
        <strain evidence="2">DQS-5</strain>
    </source>
</reference>
<feature type="transmembrane region" description="Helical" evidence="1">
    <location>
        <begin position="153"/>
        <end position="171"/>
    </location>
</feature>
<sequence>MSPKHETLWLFGSIGLFLVVATLIGRVLKHFFSAGKPHAVLDNLNARIDAWWYMVGAIGLAFAGGKGGVILLFAFVSFAALREFITLTHTRRGDHYALALSFFVALPAQYLLIWIDWYGMYSILIPVYAFLVLPIMAAVSGDATRFLERAAKVQWGLMVSVYCIAHVPALLTLDIPGYEDRHLLLIAFLILVVQSSDVFQYIWGKLFGKRLIAPAVSPSKTVEGFWGGIASSTLLGTALYWITPFKPWQAAIIAFSICLMGFAGGLVMSAIKRDRGVKDWGTLIEGHGGMLDRVDSVCFAAPVFFHVIRHWWTP</sequence>
<keyword evidence="2" id="KW-0548">Nucleotidyltransferase</keyword>
<dbReference type="Proteomes" id="UP001172778">
    <property type="component" value="Unassembled WGS sequence"/>
</dbReference>
<evidence type="ECO:0000256" key="1">
    <source>
        <dbReference type="SAM" id="Phobius"/>
    </source>
</evidence>
<name>A0ABT7DWL5_9NEIS</name>
<dbReference type="Pfam" id="PF01148">
    <property type="entry name" value="CTP_transf_1"/>
    <property type="match status" value="1"/>
</dbReference>